<comment type="caution">
    <text evidence="5">The sequence shown here is derived from an EMBL/GenBank/DDBJ whole genome shotgun (WGS) entry which is preliminary data.</text>
</comment>
<dbReference type="GO" id="GO:0005634">
    <property type="term" value="C:nucleus"/>
    <property type="evidence" value="ECO:0007669"/>
    <property type="project" value="TreeGrafter"/>
</dbReference>
<keyword evidence="6" id="KW-1185">Reference proteome</keyword>
<dbReference type="Proteomes" id="UP001174691">
    <property type="component" value="Unassembled WGS sequence"/>
</dbReference>
<dbReference type="NCBIfam" id="TIGR00229">
    <property type="entry name" value="sensory_box"/>
    <property type="match status" value="1"/>
</dbReference>
<dbReference type="PROSITE" id="PS50112">
    <property type="entry name" value="PAS"/>
    <property type="match status" value="1"/>
</dbReference>
<dbReference type="Gene3D" id="3.30.450.20">
    <property type="entry name" value="PAS domain"/>
    <property type="match status" value="1"/>
</dbReference>
<proteinExistence type="predicted"/>
<dbReference type="SUPFAM" id="SSF55785">
    <property type="entry name" value="PYP-like sensor domain (PAS domain)"/>
    <property type="match status" value="1"/>
</dbReference>
<dbReference type="AlphaFoldDB" id="A0AA38VU52"/>
<keyword evidence="3" id="KW-0157">Chromophore</keyword>
<keyword evidence="1" id="KW-0285">Flavoprotein</keyword>
<evidence type="ECO:0000313" key="6">
    <source>
        <dbReference type="Proteomes" id="UP001174691"/>
    </source>
</evidence>
<evidence type="ECO:0000313" key="5">
    <source>
        <dbReference type="EMBL" id="KAJ9165601.1"/>
    </source>
</evidence>
<accession>A0AA38VU52</accession>
<dbReference type="PANTHER" id="PTHR47429">
    <property type="entry name" value="PROTEIN TWIN LOV 1"/>
    <property type="match status" value="1"/>
</dbReference>
<dbReference type="PANTHER" id="PTHR47429:SF7">
    <property type="entry name" value="GATA-FACTOR"/>
    <property type="match status" value="1"/>
</dbReference>
<protein>
    <submittedName>
        <fullName evidence="5">Vivid PAS protein VVD</fullName>
    </submittedName>
</protein>
<dbReference type="InterPro" id="IPR035965">
    <property type="entry name" value="PAS-like_dom_sf"/>
</dbReference>
<name>A0AA38VU52_9PEZI</name>
<dbReference type="Pfam" id="PF13426">
    <property type="entry name" value="PAS_9"/>
    <property type="match status" value="1"/>
</dbReference>
<organism evidence="5 6">
    <name type="scientific">Coniochaeta hoffmannii</name>
    <dbReference type="NCBI Taxonomy" id="91930"/>
    <lineage>
        <taxon>Eukaryota</taxon>
        <taxon>Fungi</taxon>
        <taxon>Dikarya</taxon>
        <taxon>Ascomycota</taxon>
        <taxon>Pezizomycotina</taxon>
        <taxon>Sordariomycetes</taxon>
        <taxon>Sordariomycetidae</taxon>
        <taxon>Coniochaetales</taxon>
        <taxon>Coniochaetaceae</taxon>
        <taxon>Coniochaeta</taxon>
    </lineage>
</organism>
<evidence type="ECO:0000259" key="4">
    <source>
        <dbReference type="PROSITE" id="PS50112"/>
    </source>
</evidence>
<feature type="domain" description="PAS" evidence="4">
    <location>
        <begin position="79"/>
        <end position="135"/>
    </location>
</feature>
<evidence type="ECO:0000256" key="1">
    <source>
        <dbReference type="ARBA" id="ARBA00022630"/>
    </source>
</evidence>
<sequence>MNDWEKPSLEYIDEQARNGDVATLQPTLYHPEIYTGSGIDAMSILLQMYSRPNPQVHTGPVDNDCPLILCDLTLPDTPIIYASEAFTLLTGYTYPEIRGRNCRFLQSPPKAKASFKRSSEDRAALKQIRQAVRDNRECQVQVVNYRKNGTKFLNYLTIIPVRWNSNEFNYSVGLQQGVAELG</sequence>
<reference evidence="5" key="1">
    <citation type="submission" date="2022-07" db="EMBL/GenBank/DDBJ databases">
        <title>Fungi with potential for degradation of polypropylene.</title>
        <authorList>
            <person name="Gostincar C."/>
        </authorList>
    </citation>
    <scope>NUCLEOTIDE SEQUENCE</scope>
    <source>
        <strain evidence="5">EXF-13287</strain>
    </source>
</reference>
<evidence type="ECO:0000256" key="3">
    <source>
        <dbReference type="ARBA" id="ARBA00022991"/>
    </source>
</evidence>
<dbReference type="CDD" id="cd00130">
    <property type="entry name" value="PAS"/>
    <property type="match status" value="1"/>
</dbReference>
<gene>
    <name evidence="5" type="ORF">NKR19_g196</name>
</gene>
<keyword evidence="2" id="KW-0288">FMN</keyword>
<dbReference type="EMBL" id="JANBVN010000002">
    <property type="protein sequence ID" value="KAJ9165601.1"/>
    <property type="molecule type" value="Genomic_DNA"/>
</dbReference>
<dbReference type="InterPro" id="IPR000014">
    <property type="entry name" value="PAS"/>
</dbReference>
<evidence type="ECO:0000256" key="2">
    <source>
        <dbReference type="ARBA" id="ARBA00022643"/>
    </source>
</evidence>